<sequence length="411" mass="42556">MSATLSPRRAPDAGTGSTPGPGTEPAPERVPLVKFHAPEVVFGIGSLAEAGFAAARLGARRPFVVTDPGIIEAGWVDALLGHLREARLTPVVWSEITPNPKDHEVRAAHRRYVEQGADVIIALGGGSCADAAKGVALLSGNGGDILDYAGVDRATAPIPPLLVIPSTSGTGADVSQFCIVTDTERSVKITIMGRALVPDISITDPRLLMTMPEELNAATGLDALTHGVEAFVSLAHNPLADTHALAAVGLVCAHLRTTMSHPRQEAARTKMAQASLQAGLAFTNAILGATHAMSHQVGGLLDAPHGVVNGVLLPHVIRYNARATPDRFVDLAAAAGLPVDGLPGVEAAELLAAHVRRLADDVGVPRGLRALGVGEHDVPRLAATTLDDACLTTNPRPASAAEVEQLFRDAL</sequence>
<dbReference type="Pfam" id="PF25137">
    <property type="entry name" value="ADH_Fe_C"/>
    <property type="match status" value="1"/>
</dbReference>
<evidence type="ECO:0000313" key="7">
    <source>
        <dbReference type="EMBL" id="MEQ7847130.1"/>
    </source>
</evidence>
<comment type="caution">
    <text evidence="7">The sequence shown here is derived from an EMBL/GenBank/DDBJ whole genome shotgun (WGS) entry which is preliminary data.</text>
</comment>
<feature type="domain" description="Alcohol dehydrogenase iron-type/glycerol dehydrogenase GldA" evidence="5">
    <location>
        <begin position="38"/>
        <end position="205"/>
    </location>
</feature>
<organism evidence="7 8">
    <name type="scientific">Nocardioides kribbensis</name>
    <dbReference type="NCBI Taxonomy" id="305517"/>
    <lineage>
        <taxon>Bacteria</taxon>
        <taxon>Bacillati</taxon>
        <taxon>Actinomycetota</taxon>
        <taxon>Actinomycetes</taxon>
        <taxon>Propionibacteriales</taxon>
        <taxon>Nocardioidaceae</taxon>
        <taxon>Nocardioides</taxon>
    </lineage>
</organism>
<evidence type="ECO:0000313" key="8">
    <source>
        <dbReference type="Proteomes" id="UP001482520"/>
    </source>
</evidence>
<dbReference type="Proteomes" id="UP001482520">
    <property type="component" value="Unassembled WGS sequence"/>
</dbReference>
<feature type="domain" description="Fe-containing alcohol dehydrogenase-like C-terminal" evidence="6">
    <location>
        <begin position="217"/>
        <end position="410"/>
    </location>
</feature>
<dbReference type="PROSITE" id="PS00913">
    <property type="entry name" value="ADH_IRON_1"/>
    <property type="match status" value="1"/>
</dbReference>
<dbReference type="InterPro" id="IPR056798">
    <property type="entry name" value="ADH_Fe_C"/>
</dbReference>
<dbReference type="PANTHER" id="PTHR11496:SF102">
    <property type="entry name" value="ALCOHOL DEHYDROGENASE 4"/>
    <property type="match status" value="1"/>
</dbReference>
<evidence type="ECO:0000256" key="1">
    <source>
        <dbReference type="ARBA" id="ARBA00007358"/>
    </source>
</evidence>
<accession>A0ABV1NXC6</accession>
<evidence type="ECO:0000256" key="4">
    <source>
        <dbReference type="SAM" id="MobiDB-lite"/>
    </source>
</evidence>
<keyword evidence="8" id="KW-1185">Reference proteome</keyword>
<dbReference type="InterPro" id="IPR039697">
    <property type="entry name" value="Alcohol_dehydrogenase_Fe"/>
</dbReference>
<dbReference type="Pfam" id="PF00465">
    <property type="entry name" value="Fe-ADH"/>
    <property type="match status" value="1"/>
</dbReference>
<feature type="compositionally biased region" description="Low complexity" evidence="4">
    <location>
        <begin position="12"/>
        <end position="25"/>
    </location>
</feature>
<reference evidence="7 8" key="1">
    <citation type="submission" date="2024-02" db="EMBL/GenBank/DDBJ databases">
        <title>Full genome sequence of Nocardioides kribbensis.</title>
        <authorList>
            <person name="Poletto B.L."/>
            <person name="Silva G."/>
            <person name="Galante D."/>
            <person name="Campos K.R."/>
            <person name="Santos M.B.N."/>
            <person name="Sacchi C.T."/>
        </authorList>
    </citation>
    <scope>NUCLEOTIDE SEQUENCE [LARGE SCALE GENOMIC DNA]</scope>
    <source>
        <strain evidence="7 8">O4R</strain>
    </source>
</reference>
<dbReference type="SUPFAM" id="SSF56796">
    <property type="entry name" value="Dehydroquinate synthase-like"/>
    <property type="match status" value="1"/>
</dbReference>
<keyword evidence="3" id="KW-0520">NAD</keyword>
<proteinExistence type="inferred from homology"/>
<evidence type="ECO:0000259" key="5">
    <source>
        <dbReference type="Pfam" id="PF00465"/>
    </source>
</evidence>
<evidence type="ECO:0000259" key="6">
    <source>
        <dbReference type="Pfam" id="PF25137"/>
    </source>
</evidence>
<evidence type="ECO:0000256" key="2">
    <source>
        <dbReference type="ARBA" id="ARBA00023002"/>
    </source>
</evidence>
<dbReference type="RefSeq" id="WP_349804285.1">
    <property type="nucleotide sequence ID" value="NZ_JBEGDP010000006.1"/>
</dbReference>
<keyword evidence="2" id="KW-0560">Oxidoreductase</keyword>
<dbReference type="Gene3D" id="3.40.50.1970">
    <property type="match status" value="1"/>
</dbReference>
<protein>
    <submittedName>
        <fullName evidence="7">Iron-containing alcohol dehydrogenase</fullName>
    </submittedName>
</protein>
<name>A0ABV1NXC6_9ACTN</name>
<evidence type="ECO:0000256" key="3">
    <source>
        <dbReference type="ARBA" id="ARBA00023027"/>
    </source>
</evidence>
<feature type="region of interest" description="Disordered" evidence="4">
    <location>
        <begin position="1"/>
        <end position="28"/>
    </location>
</feature>
<dbReference type="PANTHER" id="PTHR11496">
    <property type="entry name" value="ALCOHOL DEHYDROGENASE"/>
    <property type="match status" value="1"/>
</dbReference>
<dbReference type="EMBL" id="JBEGDP010000006">
    <property type="protein sequence ID" value="MEQ7847130.1"/>
    <property type="molecule type" value="Genomic_DNA"/>
</dbReference>
<dbReference type="InterPro" id="IPR018211">
    <property type="entry name" value="ADH_Fe_CS"/>
</dbReference>
<gene>
    <name evidence="7" type="ORF">V6R90_07545</name>
</gene>
<dbReference type="CDD" id="cd17814">
    <property type="entry name" value="Fe-ADH-like"/>
    <property type="match status" value="1"/>
</dbReference>
<dbReference type="Gene3D" id="1.20.1090.10">
    <property type="entry name" value="Dehydroquinate synthase-like - alpha domain"/>
    <property type="match status" value="1"/>
</dbReference>
<dbReference type="InterPro" id="IPR001670">
    <property type="entry name" value="ADH_Fe/GldA"/>
</dbReference>
<comment type="similarity">
    <text evidence="1">Belongs to the iron-containing alcohol dehydrogenase family.</text>
</comment>